<sequence length="329" mass="34727">MGRDVESLHHVGHVVSDMAEGLELYRRLGFHLSPPAYPMLSPREGEPPRPFGAGNSHANFPRSFIELVSCVRDDDPDRLPAGAKRIPLHAPPEHLPRITASIRSTVAKIASCLSRFQGLHILVFKTPDAHAAAGRLRSEGVPHGGVHTVPVPVDTAQGTRVAPLGLLEIDSEDPASAGSGRVPEGRIAMAESPGAEVLDAQLYMDHPNGAVGLVESVLCVAQAALPEVERRYARYLGRPARADGPARAFDLGGSRVTLVADADLEAILPGERAPALPAFVAYAVAVRDVGAARRLLEENGFPLRVSASGDLFVPAAAALGVAILFRQAA</sequence>
<evidence type="ECO:0000259" key="1">
    <source>
        <dbReference type="Pfam" id="PF13468"/>
    </source>
</evidence>
<keyword evidence="2" id="KW-0223">Dioxygenase</keyword>
<dbReference type="SUPFAM" id="SSF54593">
    <property type="entry name" value="Glyoxalase/Bleomycin resistance protein/Dihydroxybiphenyl dioxygenase"/>
    <property type="match status" value="1"/>
</dbReference>
<evidence type="ECO:0000313" key="3">
    <source>
        <dbReference type="Proteomes" id="UP000295781"/>
    </source>
</evidence>
<dbReference type="RefSeq" id="WP_129344301.1">
    <property type="nucleotide sequence ID" value="NZ_CP012670.1"/>
</dbReference>
<dbReference type="InterPro" id="IPR025870">
    <property type="entry name" value="Glyoxalase-like_dom"/>
</dbReference>
<keyword evidence="2" id="KW-0560">Oxidoreductase</keyword>
<protein>
    <submittedName>
        <fullName evidence="2">Dioxygenase</fullName>
    </submittedName>
</protein>
<feature type="domain" description="Glyoxalase-like" evidence="1">
    <location>
        <begin position="8"/>
        <end position="235"/>
    </location>
</feature>
<name>A0A4V0NCM3_SORCE</name>
<reference evidence="2 3" key="1">
    <citation type="submission" date="2015-09" db="EMBL/GenBank/DDBJ databases">
        <title>Sorangium comparison.</title>
        <authorList>
            <person name="Zaburannyi N."/>
            <person name="Bunk B."/>
            <person name="Overmann J."/>
            <person name="Mueller R."/>
        </authorList>
    </citation>
    <scope>NUCLEOTIDE SEQUENCE [LARGE SCALE GENOMIC DNA]</scope>
    <source>
        <strain evidence="2 3">So ceGT47</strain>
    </source>
</reference>
<gene>
    <name evidence="2" type="ORF">SOCEGT47_001240</name>
</gene>
<dbReference type="Gene3D" id="3.10.180.10">
    <property type="entry name" value="2,3-Dihydroxybiphenyl 1,2-Dioxygenase, domain 1"/>
    <property type="match status" value="1"/>
</dbReference>
<proteinExistence type="predicted"/>
<dbReference type="OrthoDB" id="9812467at2"/>
<dbReference type="EMBL" id="CP012670">
    <property type="protein sequence ID" value="AUX19672.1"/>
    <property type="molecule type" value="Genomic_DNA"/>
</dbReference>
<dbReference type="GO" id="GO:0051213">
    <property type="term" value="F:dioxygenase activity"/>
    <property type="evidence" value="ECO:0007669"/>
    <property type="project" value="UniProtKB-KW"/>
</dbReference>
<dbReference type="Pfam" id="PF13468">
    <property type="entry name" value="Glyoxalase_3"/>
    <property type="match status" value="1"/>
</dbReference>
<dbReference type="Proteomes" id="UP000295781">
    <property type="component" value="Chromosome"/>
</dbReference>
<evidence type="ECO:0000313" key="2">
    <source>
        <dbReference type="EMBL" id="AUX19672.1"/>
    </source>
</evidence>
<organism evidence="2 3">
    <name type="scientific">Sorangium cellulosum</name>
    <name type="common">Polyangium cellulosum</name>
    <dbReference type="NCBI Taxonomy" id="56"/>
    <lineage>
        <taxon>Bacteria</taxon>
        <taxon>Pseudomonadati</taxon>
        <taxon>Myxococcota</taxon>
        <taxon>Polyangia</taxon>
        <taxon>Polyangiales</taxon>
        <taxon>Polyangiaceae</taxon>
        <taxon>Sorangium</taxon>
    </lineage>
</organism>
<dbReference type="AlphaFoldDB" id="A0A4V0NCM3"/>
<accession>A0A4V0NCM3</accession>
<dbReference type="InterPro" id="IPR029068">
    <property type="entry name" value="Glyas_Bleomycin-R_OHBP_Dase"/>
</dbReference>